<evidence type="ECO:0000313" key="2">
    <source>
        <dbReference type="EMBL" id="OMO52045.1"/>
    </source>
</evidence>
<dbReference type="EMBL" id="AWUE01023960">
    <property type="protein sequence ID" value="OMO52045.1"/>
    <property type="molecule type" value="Genomic_DNA"/>
</dbReference>
<organism evidence="2 3">
    <name type="scientific">Corchorus olitorius</name>
    <dbReference type="NCBI Taxonomy" id="93759"/>
    <lineage>
        <taxon>Eukaryota</taxon>
        <taxon>Viridiplantae</taxon>
        <taxon>Streptophyta</taxon>
        <taxon>Embryophyta</taxon>
        <taxon>Tracheophyta</taxon>
        <taxon>Spermatophyta</taxon>
        <taxon>Magnoliopsida</taxon>
        <taxon>eudicotyledons</taxon>
        <taxon>Gunneridae</taxon>
        <taxon>Pentapetalae</taxon>
        <taxon>rosids</taxon>
        <taxon>malvids</taxon>
        <taxon>Malvales</taxon>
        <taxon>Malvaceae</taxon>
        <taxon>Grewioideae</taxon>
        <taxon>Apeibeae</taxon>
        <taxon>Corchorus</taxon>
    </lineage>
</organism>
<keyword evidence="2" id="KW-0808">Transferase</keyword>
<dbReference type="GO" id="GO:0008168">
    <property type="term" value="F:methyltransferase activity"/>
    <property type="evidence" value="ECO:0007669"/>
    <property type="project" value="UniProtKB-KW"/>
</dbReference>
<evidence type="ECO:0000313" key="3">
    <source>
        <dbReference type="Proteomes" id="UP000187203"/>
    </source>
</evidence>
<protein>
    <submittedName>
        <fullName evidence="2">Methyltransferase PMT26-like protein</fullName>
    </submittedName>
</protein>
<name>A0A1R3G1U9_9ROSI</name>
<feature type="compositionally biased region" description="Basic and acidic residues" evidence="1">
    <location>
        <begin position="94"/>
        <end position="108"/>
    </location>
</feature>
<reference evidence="3" key="1">
    <citation type="submission" date="2013-09" db="EMBL/GenBank/DDBJ databases">
        <title>Corchorus olitorius genome sequencing.</title>
        <authorList>
            <person name="Alam M."/>
            <person name="Haque M.S."/>
            <person name="Islam M.S."/>
            <person name="Emdad E.M."/>
            <person name="Islam M.M."/>
            <person name="Ahmed B."/>
            <person name="Halim A."/>
            <person name="Hossen Q.M.M."/>
            <person name="Hossain M.Z."/>
            <person name="Ahmed R."/>
            <person name="Khan M.M."/>
            <person name="Islam R."/>
            <person name="Rashid M.M."/>
            <person name="Khan S.A."/>
            <person name="Rahman M.S."/>
            <person name="Alam M."/>
            <person name="Yahiya A.S."/>
            <person name="Khan M.S."/>
            <person name="Azam M.S."/>
            <person name="Haque T."/>
            <person name="Lashkar M.Z.H."/>
            <person name="Akhand A.I."/>
            <person name="Morshed G."/>
            <person name="Roy S."/>
            <person name="Uddin K.S."/>
            <person name="Rabeya T."/>
            <person name="Hossain A.S."/>
            <person name="Chowdhury A."/>
            <person name="Snigdha A.R."/>
            <person name="Mortoza M.S."/>
            <person name="Matin S.A."/>
            <person name="Hoque S.M.E."/>
            <person name="Islam M.K."/>
            <person name="Roy D.K."/>
            <person name="Haider R."/>
            <person name="Moosa M.M."/>
            <person name="Elias S.M."/>
            <person name="Hasan A.M."/>
            <person name="Jahan S."/>
            <person name="Shafiuddin M."/>
            <person name="Mahmood N."/>
            <person name="Shommy N.S."/>
        </authorList>
    </citation>
    <scope>NUCLEOTIDE SEQUENCE [LARGE SCALE GENOMIC DNA]</scope>
    <source>
        <strain evidence="3">cv. O-4</strain>
    </source>
</reference>
<proteinExistence type="predicted"/>
<gene>
    <name evidence="2" type="ORF">COLO4_37439</name>
</gene>
<feature type="compositionally biased region" description="Basic and acidic residues" evidence="1">
    <location>
        <begin position="21"/>
        <end position="67"/>
    </location>
</feature>
<comment type="caution">
    <text evidence="2">The sequence shown here is derived from an EMBL/GenBank/DDBJ whole genome shotgun (WGS) entry which is preliminary data.</text>
</comment>
<dbReference type="Proteomes" id="UP000187203">
    <property type="component" value="Unassembled WGS sequence"/>
</dbReference>
<feature type="compositionally biased region" description="Acidic residues" evidence="1">
    <location>
        <begin position="82"/>
        <end position="93"/>
    </location>
</feature>
<keyword evidence="3" id="KW-1185">Reference proteome</keyword>
<sequence>MGLGSKIFDTLFGGCVRSRTKKDDDGEANKEQFSDSSPSEHHRTEDRLVAVVDDWRSRELQPRNIMKEEEEDPKESVITEETPSDDEIDGIEEQVEKKTSDDHEEKPKSGTGPSED</sequence>
<accession>A0A1R3G1U9</accession>
<keyword evidence="2" id="KW-0489">Methyltransferase</keyword>
<evidence type="ECO:0000256" key="1">
    <source>
        <dbReference type="SAM" id="MobiDB-lite"/>
    </source>
</evidence>
<dbReference type="AlphaFoldDB" id="A0A1R3G1U9"/>
<feature type="region of interest" description="Disordered" evidence="1">
    <location>
        <begin position="17"/>
        <end position="116"/>
    </location>
</feature>
<dbReference type="GO" id="GO:0032259">
    <property type="term" value="P:methylation"/>
    <property type="evidence" value="ECO:0007669"/>
    <property type="project" value="UniProtKB-KW"/>
</dbReference>